<dbReference type="SUPFAM" id="SSF46894">
    <property type="entry name" value="C-terminal effector domain of the bipartite response regulators"/>
    <property type="match status" value="1"/>
</dbReference>
<proteinExistence type="predicted"/>
<dbReference type="Pfam" id="PF00196">
    <property type="entry name" value="GerE"/>
    <property type="match status" value="1"/>
</dbReference>
<keyword evidence="6" id="KW-1185">Reference proteome</keyword>
<dbReference type="GO" id="GO:0003677">
    <property type="term" value="F:DNA binding"/>
    <property type="evidence" value="ECO:0007669"/>
    <property type="project" value="UniProtKB-KW"/>
</dbReference>
<dbReference type="PROSITE" id="PS50043">
    <property type="entry name" value="HTH_LUXR_2"/>
    <property type="match status" value="1"/>
</dbReference>
<dbReference type="InterPro" id="IPR000792">
    <property type="entry name" value="Tscrpt_reg_LuxR_C"/>
</dbReference>
<dbReference type="InterPro" id="IPR016032">
    <property type="entry name" value="Sig_transdc_resp-reg_C-effctor"/>
</dbReference>
<dbReference type="Gene3D" id="1.10.10.10">
    <property type="entry name" value="Winged helix-like DNA-binding domain superfamily/Winged helix DNA-binding domain"/>
    <property type="match status" value="1"/>
</dbReference>
<keyword evidence="2" id="KW-0238">DNA-binding</keyword>
<dbReference type="EMBL" id="PDOE01000002">
    <property type="protein sequence ID" value="RKL68334.1"/>
    <property type="molecule type" value="Genomic_DNA"/>
</dbReference>
<name>A0A3A9K5K1_9BACI</name>
<keyword evidence="3" id="KW-0804">Transcription</keyword>
<accession>A0A3A9K5K1</accession>
<feature type="domain" description="HTH luxR-type" evidence="4">
    <location>
        <begin position="163"/>
        <end position="228"/>
    </location>
</feature>
<dbReference type="GO" id="GO:0006355">
    <property type="term" value="P:regulation of DNA-templated transcription"/>
    <property type="evidence" value="ECO:0007669"/>
    <property type="project" value="InterPro"/>
</dbReference>
<evidence type="ECO:0000256" key="1">
    <source>
        <dbReference type="ARBA" id="ARBA00023015"/>
    </source>
</evidence>
<evidence type="ECO:0000313" key="6">
    <source>
        <dbReference type="Proteomes" id="UP000281498"/>
    </source>
</evidence>
<sequence length="234" mass="27503">MHVLNSLESVTKKHKVLFIDYDECLTGTLIQQVEEITNDKDVIIDYTYPTGLDDIRYIFFLIDEYRLDSLRWVESMLEKPTMVDSYVVIMTKEKPKQSLFQYLNHEMNGIISLDYFLNHGQRVMETLDEYNVFLEQSLHQDLVNDIHKKKMKDKPINRLVLREEEMELSLNSNEKRVLQHILDGHNNKKISELMYLAPSTVSTVISHLLKKLGANDRTDAMVNVIRRGWVDAVR</sequence>
<dbReference type="AlphaFoldDB" id="A0A3A9K5K1"/>
<dbReference type="PRINTS" id="PR00038">
    <property type="entry name" value="HTHLUXR"/>
</dbReference>
<evidence type="ECO:0000313" key="5">
    <source>
        <dbReference type="EMBL" id="RKL68334.1"/>
    </source>
</evidence>
<dbReference type="PANTHER" id="PTHR44688:SF16">
    <property type="entry name" value="DNA-BINDING TRANSCRIPTIONAL ACTIVATOR DEVR_DOSR"/>
    <property type="match status" value="1"/>
</dbReference>
<evidence type="ECO:0000256" key="3">
    <source>
        <dbReference type="ARBA" id="ARBA00023163"/>
    </source>
</evidence>
<dbReference type="InterPro" id="IPR036388">
    <property type="entry name" value="WH-like_DNA-bd_sf"/>
</dbReference>
<dbReference type="SMART" id="SM00421">
    <property type="entry name" value="HTH_LUXR"/>
    <property type="match status" value="1"/>
</dbReference>
<evidence type="ECO:0000259" key="4">
    <source>
        <dbReference type="PROSITE" id="PS50043"/>
    </source>
</evidence>
<comment type="caution">
    <text evidence="5">The sequence shown here is derived from an EMBL/GenBank/DDBJ whole genome shotgun (WGS) entry which is preliminary data.</text>
</comment>
<dbReference type="PROSITE" id="PS00622">
    <property type="entry name" value="HTH_LUXR_1"/>
    <property type="match status" value="1"/>
</dbReference>
<dbReference type="Proteomes" id="UP000281498">
    <property type="component" value="Unassembled WGS sequence"/>
</dbReference>
<reference evidence="5 6" key="1">
    <citation type="submission" date="2017-10" db="EMBL/GenBank/DDBJ databases">
        <title>Bacillus sp. nov., a halophilic bacterium isolated from a Keqin Lake.</title>
        <authorList>
            <person name="Wang H."/>
        </authorList>
    </citation>
    <scope>NUCLEOTIDE SEQUENCE [LARGE SCALE GENOMIC DNA]</scope>
    <source>
        <strain evidence="5 6">KCTC 13187</strain>
    </source>
</reference>
<protein>
    <recommendedName>
        <fullName evidence="4">HTH luxR-type domain-containing protein</fullName>
    </recommendedName>
</protein>
<organism evidence="5 6">
    <name type="scientific">Salipaludibacillus neizhouensis</name>
    <dbReference type="NCBI Taxonomy" id="885475"/>
    <lineage>
        <taxon>Bacteria</taxon>
        <taxon>Bacillati</taxon>
        <taxon>Bacillota</taxon>
        <taxon>Bacilli</taxon>
        <taxon>Bacillales</taxon>
        <taxon>Bacillaceae</taxon>
    </lineage>
</organism>
<evidence type="ECO:0000256" key="2">
    <source>
        <dbReference type="ARBA" id="ARBA00023125"/>
    </source>
</evidence>
<keyword evidence="1" id="KW-0805">Transcription regulation</keyword>
<gene>
    <name evidence="5" type="ORF">CR203_07590</name>
</gene>
<dbReference type="PANTHER" id="PTHR44688">
    <property type="entry name" value="DNA-BINDING TRANSCRIPTIONAL ACTIVATOR DEVR_DOSR"/>
    <property type="match status" value="1"/>
</dbReference>